<reference evidence="3 4" key="1">
    <citation type="submission" date="2023-12" db="EMBL/GenBank/DDBJ databases">
        <title>the genome sequence of Hyalangium sp. s54d21.</title>
        <authorList>
            <person name="Zhang X."/>
        </authorList>
    </citation>
    <scope>NUCLEOTIDE SEQUENCE [LARGE SCALE GENOMIC DNA]</scope>
    <source>
        <strain evidence="4">s54d21</strain>
    </source>
</reference>
<keyword evidence="2" id="KW-0732">Signal</keyword>
<evidence type="ECO:0008006" key="5">
    <source>
        <dbReference type="Google" id="ProtNLM"/>
    </source>
</evidence>
<evidence type="ECO:0000313" key="4">
    <source>
        <dbReference type="Proteomes" id="UP001291309"/>
    </source>
</evidence>
<proteinExistence type="predicted"/>
<feature type="region of interest" description="Disordered" evidence="1">
    <location>
        <begin position="27"/>
        <end position="72"/>
    </location>
</feature>
<evidence type="ECO:0000256" key="1">
    <source>
        <dbReference type="SAM" id="MobiDB-lite"/>
    </source>
</evidence>
<comment type="caution">
    <text evidence="3">The sequence shown here is derived from an EMBL/GenBank/DDBJ whole genome shotgun (WGS) entry which is preliminary data.</text>
</comment>
<evidence type="ECO:0000313" key="3">
    <source>
        <dbReference type="EMBL" id="MDY7230054.1"/>
    </source>
</evidence>
<gene>
    <name evidence="3" type="ORF">SYV04_26910</name>
</gene>
<sequence>MPSIRNLLCAVLTIGVLLSATSAEARFGKRSDSSESSKDDHEHDASAVGDDDDDDDDDHKSERRHSDAPRFRSSSGSFLVDLLFSILLDSRPSRSYSSPSGEVTSSSSEASPLLLRVGVDGGAFGQGAGLGAYLAIEGDRIGVDGRALALILPTDDGTSGTDNITLTNLHLTAAVISHPKARFRLEGGISSAHAPDLIVAGPSMALSFEGCIVGPLDVELRLQGTPYPYRQLDAHAGLALHFNTLVVRGGWRGLYLDDNGLVDGVVNRDAFTGPYLGLGFAF</sequence>
<feature type="signal peptide" evidence="2">
    <location>
        <begin position="1"/>
        <end position="25"/>
    </location>
</feature>
<dbReference type="EMBL" id="JAXIVS010000010">
    <property type="protein sequence ID" value="MDY7230054.1"/>
    <property type="molecule type" value="Genomic_DNA"/>
</dbReference>
<feature type="chain" id="PRO_5046551436" description="Outer membrane protein beta-barrel domain-containing protein" evidence="2">
    <location>
        <begin position="26"/>
        <end position="282"/>
    </location>
</feature>
<dbReference type="RefSeq" id="WP_321548778.1">
    <property type="nucleotide sequence ID" value="NZ_JAXIVS010000010.1"/>
</dbReference>
<accession>A0ABU5HB01</accession>
<evidence type="ECO:0000256" key="2">
    <source>
        <dbReference type="SAM" id="SignalP"/>
    </source>
</evidence>
<dbReference type="Proteomes" id="UP001291309">
    <property type="component" value="Unassembled WGS sequence"/>
</dbReference>
<keyword evidence="4" id="KW-1185">Reference proteome</keyword>
<protein>
    <recommendedName>
        <fullName evidence="5">Outer membrane protein beta-barrel domain-containing protein</fullName>
    </recommendedName>
</protein>
<organism evidence="3 4">
    <name type="scientific">Hyalangium rubrum</name>
    <dbReference type="NCBI Taxonomy" id="3103134"/>
    <lineage>
        <taxon>Bacteria</taxon>
        <taxon>Pseudomonadati</taxon>
        <taxon>Myxococcota</taxon>
        <taxon>Myxococcia</taxon>
        <taxon>Myxococcales</taxon>
        <taxon>Cystobacterineae</taxon>
        <taxon>Archangiaceae</taxon>
        <taxon>Hyalangium</taxon>
    </lineage>
</organism>
<feature type="compositionally biased region" description="Basic and acidic residues" evidence="1">
    <location>
        <begin position="58"/>
        <end position="70"/>
    </location>
</feature>
<feature type="compositionally biased region" description="Basic and acidic residues" evidence="1">
    <location>
        <begin position="27"/>
        <end position="45"/>
    </location>
</feature>
<name>A0ABU5HB01_9BACT</name>